<organism evidence="2 3">
    <name type="scientific">Rhodopirellula maiorica SM1</name>
    <dbReference type="NCBI Taxonomy" id="1265738"/>
    <lineage>
        <taxon>Bacteria</taxon>
        <taxon>Pseudomonadati</taxon>
        <taxon>Planctomycetota</taxon>
        <taxon>Planctomycetia</taxon>
        <taxon>Pirellulales</taxon>
        <taxon>Pirellulaceae</taxon>
        <taxon>Novipirellula</taxon>
    </lineage>
</organism>
<protein>
    <recommendedName>
        <fullName evidence="4">Secreted protein</fullName>
    </recommendedName>
</protein>
<feature type="region of interest" description="Disordered" evidence="1">
    <location>
        <begin position="22"/>
        <end position="44"/>
    </location>
</feature>
<evidence type="ECO:0000313" key="2">
    <source>
        <dbReference type="EMBL" id="EMI22560.1"/>
    </source>
</evidence>
<proteinExistence type="predicted"/>
<dbReference type="EMBL" id="ANOG01000079">
    <property type="protein sequence ID" value="EMI22560.1"/>
    <property type="molecule type" value="Genomic_DNA"/>
</dbReference>
<evidence type="ECO:0000256" key="1">
    <source>
        <dbReference type="SAM" id="MobiDB-lite"/>
    </source>
</evidence>
<comment type="caution">
    <text evidence="2">The sequence shown here is derived from an EMBL/GenBank/DDBJ whole genome shotgun (WGS) entry which is preliminary data.</text>
</comment>
<sequence>MLVAFGRTRTHLDAFGACTGRKPVSRFPTRASPPHPAADGLADD</sequence>
<evidence type="ECO:0000313" key="3">
    <source>
        <dbReference type="Proteomes" id="UP000011991"/>
    </source>
</evidence>
<dbReference type="AlphaFoldDB" id="M5RTE1"/>
<accession>M5RTE1</accession>
<dbReference type="Proteomes" id="UP000011991">
    <property type="component" value="Unassembled WGS sequence"/>
</dbReference>
<reference evidence="2 3" key="1">
    <citation type="journal article" date="2013" name="Mar. Genomics">
        <title>Expression of sulfatases in Rhodopirellula baltica and the diversity of sulfatases in the genus Rhodopirellula.</title>
        <authorList>
            <person name="Wegner C.E."/>
            <person name="Richter-Heitmann T."/>
            <person name="Klindworth A."/>
            <person name="Klockow C."/>
            <person name="Richter M."/>
            <person name="Achstetter T."/>
            <person name="Glockner F.O."/>
            <person name="Harder J."/>
        </authorList>
    </citation>
    <scope>NUCLEOTIDE SEQUENCE [LARGE SCALE GENOMIC DNA]</scope>
    <source>
        <strain evidence="2 3">SM1</strain>
    </source>
</reference>
<gene>
    <name evidence="2" type="ORF">RMSM_00517</name>
</gene>
<evidence type="ECO:0008006" key="4">
    <source>
        <dbReference type="Google" id="ProtNLM"/>
    </source>
</evidence>
<name>M5RTE1_9BACT</name>
<keyword evidence="3" id="KW-1185">Reference proteome</keyword>